<dbReference type="KEGG" id="pmrn:116948506"/>
<dbReference type="PANTHER" id="PTHR33769">
    <property type="entry name" value="TESTIS-EXPRESSED PROTEIN 26 ISOFORM X3"/>
    <property type="match status" value="1"/>
</dbReference>
<evidence type="ECO:0000256" key="1">
    <source>
        <dbReference type="SAM" id="MobiDB-lite"/>
    </source>
</evidence>
<feature type="region of interest" description="Disordered" evidence="1">
    <location>
        <begin position="122"/>
        <end position="145"/>
    </location>
</feature>
<dbReference type="GO" id="GO:0005737">
    <property type="term" value="C:cytoplasm"/>
    <property type="evidence" value="ECO:0007669"/>
    <property type="project" value="TreeGrafter"/>
</dbReference>
<proteinExistence type="predicted"/>
<keyword evidence="2" id="KW-1185">Reference proteome</keyword>
<gene>
    <name evidence="3" type="primary">LOC116948506</name>
</gene>
<dbReference type="Proteomes" id="UP001318040">
    <property type="component" value="Chromosome 33"/>
</dbReference>
<dbReference type="InterPro" id="IPR043460">
    <property type="entry name" value="MEDAG/TEX26"/>
</dbReference>
<feature type="compositionally biased region" description="Polar residues" evidence="1">
    <location>
        <begin position="129"/>
        <end position="145"/>
    </location>
</feature>
<feature type="region of interest" description="Disordered" evidence="1">
    <location>
        <begin position="192"/>
        <end position="212"/>
    </location>
</feature>
<dbReference type="RefSeq" id="XP_032821126.1">
    <property type="nucleotide sequence ID" value="XM_032965235.1"/>
</dbReference>
<sequence length="312" mass="34069">MAAPTPRLDPGLAHGKHWLALVADDSETRGGTTAKREGRSHAQQEEICRSACWQQRVRPRTAVMDQHEFKVYETTSQREFGPPRSQVNQAIRPGSARGLLAHGDMAGAWAEPAEYTQAFSWKPVGPTQPIRSGTASGNRRNNPQPSKAFLVWRLPSGRCGSACERQSPTMTEAEIKAILSSQYQSTYRGDYLGTQQSQGSAEDGGHRGASGSWRLSGGAQPLLSEFQEGYRWPSLDPRVSFRATNFGCNKNRRLPALGIAPSVARVRGPLPDTGGVVTSYQQHYGDADSCPIRTPRCSTQPLLSSRSSARLH</sequence>
<protein>
    <submittedName>
        <fullName evidence="3">Testis-expressed protein 26-like</fullName>
    </submittedName>
</protein>
<reference evidence="3" key="1">
    <citation type="submission" date="2025-08" db="UniProtKB">
        <authorList>
            <consortium name="RefSeq"/>
        </authorList>
    </citation>
    <scope>IDENTIFICATION</scope>
    <source>
        <tissue evidence="3">Sperm</tissue>
    </source>
</reference>
<feature type="compositionally biased region" description="Basic and acidic residues" evidence="1">
    <location>
        <begin position="34"/>
        <end position="43"/>
    </location>
</feature>
<organism evidence="2 3">
    <name type="scientific">Petromyzon marinus</name>
    <name type="common">Sea lamprey</name>
    <dbReference type="NCBI Taxonomy" id="7757"/>
    <lineage>
        <taxon>Eukaryota</taxon>
        <taxon>Metazoa</taxon>
        <taxon>Chordata</taxon>
        <taxon>Craniata</taxon>
        <taxon>Vertebrata</taxon>
        <taxon>Cyclostomata</taxon>
        <taxon>Hyperoartia</taxon>
        <taxon>Petromyzontiformes</taxon>
        <taxon>Petromyzontidae</taxon>
        <taxon>Petromyzon</taxon>
    </lineage>
</organism>
<accession>A0AAJ7TN67</accession>
<dbReference type="AlphaFoldDB" id="A0AAJ7TN67"/>
<evidence type="ECO:0000313" key="3">
    <source>
        <dbReference type="RefSeq" id="XP_032821126.1"/>
    </source>
</evidence>
<evidence type="ECO:0000313" key="2">
    <source>
        <dbReference type="Proteomes" id="UP001318040"/>
    </source>
</evidence>
<feature type="region of interest" description="Disordered" evidence="1">
    <location>
        <begin position="24"/>
        <end position="43"/>
    </location>
</feature>
<dbReference type="PANTHER" id="PTHR33769:SF2">
    <property type="entry name" value="TESTIS-EXPRESSED PROTEIN 26"/>
    <property type="match status" value="1"/>
</dbReference>
<name>A0AAJ7TN67_PETMA</name>